<comment type="caution">
    <text evidence="1">The sequence shown here is derived from an EMBL/GenBank/DDBJ whole genome shotgun (WGS) entry which is preliminary data.</text>
</comment>
<keyword evidence="2" id="KW-1185">Reference proteome</keyword>
<protein>
    <submittedName>
        <fullName evidence="1">Uncharacterized protein</fullName>
    </submittedName>
</protein>
<name>A0AAN8T8L3_SOLBU</name>
<evidence type="ECO:0000313" key="1">
    <source>
        <dbReference type="EMBL" id="KAK6783873.1"/>
    </source>
</evidence>
<reference evidence="1 2" key="1">
    <citation type="submission" date="2024-02" db="EMBL/GenBank/DDBJ databases">
        <title>de novo genome assembly of Solanum bulbocastanum strain 11H21.</title>
        <authorList>
            <person name="Hosaka A.J."/>
        </authorList>
    </citation>
    <scope>NUCLEOTIDE SEQUENCE [LARGE SCALE GENOMIC DNA]</scope>
    <source>
        <tissue evidence="1">Young leaves</tissue>
    </source>
</reference>
<sequence>MSMYADALKIARVICVLLQINFLLNNEKYVFFTFGAYYFAASAITRGIFSATKDYASPFDVDGVSPEDCSYTIQTGTGAMLSFFSPKRLQTCSSVFPFHSCSGTSALSLNIASIIWQRLAVDA</sequence>
<dbReference type="Proteomes" id="UP001371456">
    <property type="component" value="Unassembled WGS sequence"/>
</dbReference>
<evidence type="ECO:0000313" key="2">
    <source>
        <dbReference type="Proteomes" id="UP001371456"/>
    </source>
</evidence>
<organism evidence="1 2">
    <name type="scientific">Solanum bulbocastanum</name>
    <name type="common">Wild potato</name>
    <dbReference type="NCBI Taxonomy" id="147425"/>
    <lineage>
        <taxon>Eukaryota</taxon>
        <taxon>Viridiplantae</taxon>
        <taxon>Streptophyta</taxon>
        <taxon>Embryophyta</taxon>
        <taxon>Tracheophyta</taxon>
        <taxon>Spermatophyta</taxon>
        <taxon>Magnoliopsida</taxon>
        <taxon>eudicotyledons</taxon>
        <taxon>Gunneridae</taxon>
        <taxon>Pentapetalae</taxon>
        <taxon>asterids</taxon>
        <taxon>lamiids</taxon>
        <taxon>Solanales</taxon>
        <taxon>Solanaceae</taxon>
        <taxon>Solanoideae</taxon>
        <taxon>Solaneae</taxon>
        <taxon>Solanum</taxon>
    </lineage>
</organism>
<dbReference type="AlphaFoldDB" id="A0AAN8T8L3"/>
<dbReference type="EMBL" id="JBANQN010000007">
    <property type="protein sequence ID" value="KAK6783873.1"/>
    <property type="molecule type" value="Genomic_DNA"/>
</dbReference>
<proteinExistence type="predicted"/>
<accession>A0AAN8T8L3</accession>
<gene>
    <name evidence="1" type="ORF">RDI58_017327</name>
</gene>